<dbReference type="Proteomes" id="UP000230136">
    <property type="component" value="Unassembled WGS sequence"/>
</dbReference>
<protein>
    <submittedName>
        <fullName evidence="2">Uncharacterized protein</fullName>
    </submittedName>
</protein>
<gene>
    <name evidence="2" type="ORF">CO073_01255</name>
</gene>
<name>A0A2M8DRY5_9BACT</name>
<keyword evidence="1" id="KW-1133">Transmembrane helix</keyword>
<reference evidence="3" key="1">
    <citation type="submission" date="2017-09" db="EMBL/GenBank/DDBJ databases">
        <title>Depth-based differentiation of microbial function through sediment-hosted aquifers and enrichment of novel symbionts in the deep terrestrial subsurface.</title>
        <authorList>
            <person name="Probst A.J."/>
            <person name="Ladd B."/>
            <person name="Jarett J.K."/>
            <person name="Geller-Mcgrath D.E."/>
            <person name="Sieber C.M.K."/>
            <person name="Emerson J.B."/>
            <person name="Anantharaman K."/>
            <person name="Thomas B.C."/>
            <person name="Malmstrom R."/>
            <person name="Stieglmeier M."/>
            <person name="Klingl A."/>
            <person name="Woyke T."/>
            <person name="Ryan C.M."/>
            <person name="Banfield J.F."/>
        </authorList>
    </citation>
    <scope>NUCLEOTIDE SEQUENCE [LARGE SCALE GENOMIC DNA]</scope>
</reference>
<feature type="transmembrane region" description="Helical" evidence="1">
    <location>
        <begin position="47"/>
        <end position="67"/>
    </location>
</feature>
<feature type="non-terminal residue" evidence="2">
    <location>
        <position position="1"/>
    </location>
</feature>
<proteinExistence type="predicted"/>
<dbReference type="EMBL" id="PFSY01000057">
    <property type="protein sequence ID" value="PJC02098.1"/>
    <property type="molecule type" value="Genomic_DNA"/>
</dbReference>
<evidence type="ECO:0000313" key="3">
    <source>
        <dbReference type="Proteomes" id="UP000230136"/>
    </source>
</evidence>
<comment type="caution">
    <text evidence="2">The sequence shown here is derived from an EMBL/GenBank/DDBJ whole genome shotgun (WGS) entry which is preliminary data.</text>
</comment>
<keyword evidence="1" id="KW-0472">Membrane</keyword>
<keyword evidence="1" id="KW-0812">Transmembrane</keyword>
<accession>A0A2M8DRY5</accession>
<feature type="transmembrane region" description="Helical" evidence="1">
    <location>
        <begin position="12"/>
        <end position="35"/>
    </location>
</feature>
<evidence type="ECO:0000313" key="2">
    <source>
        <dbReference type="EMBL" id="PJC02098.1"/>
    </source>
</evidence>
<sequence>QTNVIAQQAPYILEFMMTVGMVGLVITAVFSTFLLPQKPQKHLWLKYIIMVVQWIVFPITMILFGSIPATDAQTRLMLGGRWRLGFWVTEKK</sequence>
<dbReference type="AlphaFoldDB" id="A0A2M8DRY5"/>
<organism evidence="2 3">
    <name type="scientific">Candidatus Komeilibacteria bacterium CG_4_9_14_0_8_um_filter_36_9</name>
    <dbReference type="NCBI Taxonomy" id="1974473"/>
    <lineage>
        <taxon>Bacteria</taxon>
        <taxon>Candidatus Komeiliibacteriota</taxon>
    </lineage>
</organism>
<evidence type="ECO:0000256" key="1">
    <source>
        <dbReference type="SAM" id="Phobius"/>
    </source>
</evidence>